<dbReference type="PANTHER" id="PTHR45904">
    <property type="entry name" value="TRNA (URACIL-5-)-METHYLTRANSFERASE"/>
    <property type="match status" value="1"/>
</dbReference>
<keyword evidence="2 4" id="KW-0808">Transferase</keyword>
<name>A0A0V0QM96_PSEPJ</name>
<feature type="active site" description="Nucleophile" evidence="4">
    <location>
        <position position="586"/>
    </location>
</feature>
<dbReference type="OMA" id="HGQPHIY"/>
<evidence type="ECO:0000256" key="5">
    <source>
        <dbReference type="PROSITE-ProRule" id="PRU10015"/>
    </source>
</evidence>
<organism evidence="7 8">
    <name type="scientific">Pseudocohnilembus persalinus</name>
    <name type="common">Ciliate</name>
    <dbReference type="NCBI Taxonomy" id="266149"/>
    <lineage>
        <taxon>Eukaryota</taxon>
        <taxon>Sar</taxon>
        <taxon>Alveolata</taxon>
        <taxon>Ciliophora</taxon>
        <taxon>Intramacronucleata</taxon>
        <taxon>Oligohymenophorea</taxon>
        <taxon>Scuticociliatia</taxon>
        <taxon>Philasterida</taxon>
        <taxon>Pseudocohnilembidae</taxon>
        <taxon>Pseudocohnilembus</taxon>
    </lineage>
</organism>
<dbReference type="PROSITE" id="PS51687">
    <property type="entry name" value="SAM_MT_RNA_M5U"/>
    <property type="match status" value="1"/>
</dbReference>
<feature type="binding site" evidence="4">
    <location>
        <position position="558"/>
    </location>
    <ligand>
        <name>S-adenosyl-L-methionine</name>
        <dbReference type="ChEBI" id="CHEBI:59789"/>
    </ligand>
</feature>
<proteinExistence type="inferred from homology"/>
<evidence type="ECO:0000256" key="6">
    <source>
        <dbReference type="SAM" id="MobiDB-lite"/>
    </source>
</evidence>
<feature type="active site" evidence="5">
    <location>
        <position position="586"/>
    </location>
</feature>
<evidence type="ECO:0000256" key="4">
    <source>
        <dbReference type="PROSITE-ProRule" id="PRU01024"/>
    </source>
</evidence>
<dbReference type="PROSITE" id="PS01230">
    <property type="entry name" value="TRMA_1"/>
    <property type="match status" value="1"/>
</dbReference>
<feature type="binding site" evidence="4">
    <location>
        <position position="505"/>
    </location>
    <ligand>
        <name>S-adenosyl-L-methionine</name>
        <dbReference type="ChEBI" id="CHEBI:59789"/>
    </ligand>
</feature>
<dbReference type="AlphaFoldDB" id="A0A0V0QM96"/>
<evidence type="ECO:0000313" key="8">
    <source>
        <dbReference type="Proteomes" id="UP000054937"/>
    </source>
</evidence>
<reference evidence="7 8" key="1">
    <citation type="journal article" date="2015" name="Sci. Rep.">
        <title>Genome of the facultative scuticociliatosis pathogen Pseudocohnilembus persalinus provides insight into its virulence through horizontal gene transfer.</title>
        <authorList>
            <person name="Xiong J."/>
            <person name="Wang G."/>
            <person name="Cheng J."/>
            <person name="Tian M."/>
            <person name="Pan X."/>
            <person name="Warren A."/>
            <person name="Jiang C."/>
            <person name="Yuan D."/>
            <person name="Miao W."/>
        </authorList>
    </citation>
    <scope>NUCLEOTIDE SEQUENCE [LARGE SCALE GENOMIC DNA]</scope>
    <source>
        <strain evidence="7">36N120E</strain>
    </source>
</reference>
<dbReference type="GO" id="GO:0003723">
    <property type="term" value="F:RNA binding"/>
    <property type="evidence" value="ECO:0007669"/>
    <property type="project" value="TreeGrafter"/>
</dbReference>
<accession>A0A0V0QM96</accession>
<evidence type="ECO:0000256" key="3">
    <source>
        <dbReference type="ARBA" id="ARBA00022691"/>
    </source>
</evidence>
<dbReference type="Pfam" id="PF05958">
    <property type="entry name" value="tRNA_U5-meth_tr"/>
    <property type="match status" value="1"/>
</dbReference>
<dbReference type="InterPro" id="IPR029063">
    <property type="entry name" value="SAM-dependent_MTases_sf"/>
</dbReference>
<dbReference type="InterPro" id="IPR010280">
    <property type="entry name" value="U5_MeTrfase_fam"/>
</dbReference>
<dbReference type="Gene3D" id="3.40.50.150">
    <property type="entry name" value="Vaccinia Virus protein VP39"/>
    <property type="match status" value="1"/>
</dbReference>
<dbReference type="GO" id="GO:0006396">
    <property type="term" value="P:RNA processing"/>
    <property type="evidence" value="ECO:0007669"/>
    <property type="project" value="InterPro"/>
</dbReference>
<evidence type="ECO:0000256" key="2">
    <source>
        <dbReference type="ARBA" id="ARBA00022679"/>
    </source>
</evidence>
<gene>
    <name evidence="7" type="ORF">PPERSA_05699</name>
</gene>
<keyword evidence="8" id="KW-1185">Reference proteome</keyword>
<feature type="binding site" evidence="4">
    <location>
        <position position="453"/>
    </location>
    <ligand>
        <name>S-adenosyl-L-methionine</name>
        <dbReference type="ChEBI" id="CHEBI:59789"/>
    </ligand>
</feature>
<dbReference type="GO" id="GO:0032259">
    <property type="term" value="P:methylation"/>
    <property type="evidence" value="ECO:0007669"/>
    <property type="project" value="UniProtKB-KW"/>
</dbReference>
<dbReference type="InterPro" id="IPR045850">
    <property type="entry name" value="TRM2_met"/>
</dbReference>
<dbReference type="PANTHER" id="PTHR45904:SF2">
    <property type="entry name" value="TRNA (URACIL-5-)-METHYLTRANSFERASE HOMOLOG A"/>
    <property type="match status" value="1"/>
</dbReference>
<evidence type="ECO:0000313" key="7">
    <source>
        <dbReference type="EMBL" id="KRX03341.1"/>
    </source>
</evidence>
<feature type="region of interest" description="Disordered" evidence="6">
    <location>
        <begin position="16"/>
        <end position="35"/>
    </location>
</feature>
<evidence type="ECO:0000256" key="1">
    <source>
        <dbReference type="ARBA" id="ARBA00022603"/>
    </source>
</evidence>
<dbReference type="Gene3D" id="2.40.50.1070">
    <property type="match status" value="1"/>
</dbReference>
<dbReference type="SUPFAM" id="SSF53335">
    <property type="entry name" value="S-adenosyl-L-methionine-dependent methyltransferases"/>
    <property type="match status" value="1"/>
</dbReference>
<dbReference type="InterPro" id="IPR030390">
    <property type="entry name" value="MeTrfase_TrmA_AS"/>
</dbReference>
<comment type="caution">
    <text evidence="4">Lacks conserved residue(s) required for the propagation of feature annotation.</text>
</comment>
<dbReference type="GO" id="GO:0008173">
    <property type="term" value="F:RNA methyltransferase activity"/>
    <property type="evidence" value="ECO:0007669"/>
    <property type="project" value="InterPro"/>
</dbReference>
<dbReference type="EMBL" id="LDAU01000135">
    <property type="protein sequence ID" value="KRX03341.1"/>
    <property type="molecule type" value="Genomic_DNA"/>
</dbReference>
<keyword evidence="1 4" id="KW-0489">Methyltransferase</keyword>
<dbReference type="Proteomes" id="UP000054937">
    <property type="component" value="Unassembled WGS sequence"/>
</dbReference>
<keyword evidence="3 4" id="KW-0949">S-adenosyl-L-methionine</keyword>
<dbReference type="InParanoid" id="A0A0V0QM96"/>
<evidence type="ECO:0008006" key="9">
    <source>
        <dbReference type="Google" id="ProtNLM"/>
    </source>
</evidence>
<feature type="compositionally biased region" description="Polar residues" evidence="6">
    <location>
        <begin position="20"/>
        <end position="33"/>
    </location>
</feature>
<sequence>MQEAQDISVLEKIEKKQKLSQDQIKTSQENQPNYKEMTKEQILELHKDQLNEQAKKRICLTNFNKYDIERDIYKFIKKFQNQKPKDLKQFQVNQGEEKSKLDEEDSEDEIKVQKIFKEKNKFFSIIEFTDEFEKEKFLERFRDQKNKGIVKKVKLQQRTPEELKKVSKGKSISQIKQKIELKQKIPVPTQEQIEEQKNITLVSRVCPYLNIDYQEQLSLKKQQFVEVLEKWGAKAKEEMQGKDHLDLPDWLNKQYPVEITSVLDCEEQYRIRWRNKMEFTIGKDWDGNIKVGMNKGQISNGTISVENAKECIVLTEEGLLIAEILEEYIIKQGQFKVYDRYHKTGFYKSLQVRQSSKTKQIMISIIVQNNIEENQLEQEKQNFLKLFINEQSEKLKLQLQKEGYKIVSLNIQSTNNMTEGNGSEPMESLYGQQYYIEEILGKKFKVSPNAFLQNHIQQTDKLYSLIQSLIQQDINQDTVFLDVCSGLGTIGMCMAEKCKRAIGIEMIQDACEAAKENADLNSITNYDVVCAKVEDVMLEIIQKHKQENPNTKIVAVVDPPRPGLHKNVVKTLRNCELIDNLVYVACSPSSIIDNLNYLCLPKTSGRGGYPFTPTQSYVVDLFPNTSHYEGVFFLQRQHTLTNLSQSESEQEQENRD</sequence>
<dbReference type="OrthoDB" id="10250660at2759"/>
<comment type="caution">
    <text evidence="7">The sequence shown here is derived from an EMBL/GenBank/DDBJ whole genome shotgun (WGS) entry which is preliminary data.</text>
</comment>
<comment type="similarity">
    <text evidence="4">Belongs to the class I-like SAM-binding methyltransferase superfamily. RNA M5U methyltransferase family.</text>
</comment>
<protein>
    <recommendedName>
        <fullName evidence="9">S-adenosyl-L-methionine-dependent methyltransferase</fullName>
    </recommendedName>
</protein>